<accession>A0A517P6L2</accession>
<organism evidence="6 7">
    <name type="scientific">Alienimonas californiensis</name>
    <dbReference type="NCBI Taxonomy" id="2527989"/>
    <lineage>
        <taxon>Bacteria</taxon>
        <taxon>Pseudomonadati</taxon>
        <taxon>Planctomycetota</taxon>
        <taxon>Planctomycetia</taxon>
        <taxon>Planctomycetales</taxon>
        <taxon>Planctomycetaceae</taxon>
        <taxon>Alienimonas</taxon>
    </lineage>
</organism>
<dbReference type="InterPro" id="IPR011478">
    <property type="entry name" value="DUF1585"/>
</dbReference>
<feature type="signal peptide" evidence="4">
    <location>
        <begin position="1"/>
        <end position="39"/>
    </location>
</feature>
<evidence type="ECO:0000313" key="6">
    <source>
        <dbReference type="EMBL" id="QDT15015.1"/>
    </source>
</evidence>
<evidence type="ECO:0000256" key="4">
    <source>
        <dbReference type="SAM" id="SignalP"/>
    </source>
</evidence>
<proteinExistence type="predicted"/>
<dbReference type="Pfam" id="PF07626">
    <property type="entry name" value="PSD3"/>
    <property type="match status" value="1"/>
</dbReference>
<sequence length="887" mass="97935" precursor="true">MRLDRRAATPRFAAAHGFAAAPWLAAALAFSAAVPGASAGEPRFEAPAVVGFLESHCADCHNAALAEGGLDLTTPADGSNAATGLARWTLIHDRVRDGEMPPDGLSDEADRAPFLHALAESLTAADRDRVAATGRAQVRRLNRDEYENTLRELLDAPWLRVAEELPADGSTHLFSKSGEALDVSHVQMEKYLEVGRRALRTATDAAAHPPQTRRYYARQETGMRYIDRSPRRTTPVIGWEADLGVLTGETPKTAKGDREAQDREGLAVFHGPHPAFTRYDVESMDPPIDGRYRLRVKSYSLAAGKNGYANGGADPDKPAPKHQRWYLPNVFDLRRSERPEPITLYALRDSGDTRWLASFDAQPEPHVAEVEVTLRKGDNLRPDAARFPRLRPGWSGNPLAVDRDHIPGWVLQWVDVEGPITDEWPPESYTALFGDLPFEVENGEDENRRVRVLSENPDADAERLLTDFAARAFRGRGLPEGGVEPYLGIYGQARELGYDFTDATIAGFSAVLASPRFLYLEAEPGELDPPALAARLSYFLWNGPPDAELLARDDLQTAEVLQEQTDRLLNDPRSDRFVEHFLDHWLELRDLGNTVPDADLYPDYYLDGQLAESALFETRTFFKTLLDENRPARNLIDADFTFVNERLARHYGLDSSGLKHGGRSIELERVELPADSPRGGLLTQASVLKVTANGTTTSPVLRGVWVVERLLGREIPPPPSGIEAIEPDTRGAVTIREQLAKHTETASCAACHAKFDPVGFALESFDVMGGWRETYRALGDVGEEVEGYGMNGHAFEFRLAQPVESAGEWAGGGRFEDVEQLKSLLLTDERAIARNLVHQWVVYGAGEPVSFADRPAVEAILDAAEPSGYGLRDLLHALVQSDLFRQK</sequence>
<evidence type="ECO:0000256" key="1">
    <source>
        <dbReference type="ARBA" id="ARBA00022723"/>
    </source>
</evidence>
<dbReference type="KEGG" id="acaf:CA12_10950"/>
<dbReference type="Pfam" id="PF07637">
    <property type="entry name" value="PSD5"/>
    <property type="match status" value="1"/>
</dbReference>
<dbReference type="Proteomes" id="UP000318741">
    <property type="component" value="Chromosome"/>
</dbReference>
<keyword evidence="2 3" id="KW-0408">Iron</keyword>
<keyword evidence="4" id="KW-0732">Signal</keyword>
<feature type="domain" description="Cytochrome c" evidence="5">
    <location>
        <begin position="35"/>
        <end position="138"/>
    </location>
</feature>
<keyword evidence="3" id="KW-0349">Heme</keyword>
<dbReference type="EMBL" id="CP036265">
    <property type="protein sequence ID" value="QDT15015.1"/>
    <property type="molecule type" value="Genomic_DNA"/>
</dbReference>
<dbReference type="RefSeq" id="WP_145357855.1">
    <property type="nucleotide sequence ID" value="NZ_CP036265.1"/>
</dbReference>
<evidence type="ECO:0000256" key="2">
    <source>
        <dbReference type="ARBA" id="ARBA00023004"/>
    </source>
</evidence>
<evidence type="ECO:0000259" key="5">
    <source>
        <dbReference type="PROSITE" id="PS51007"/>
    </source>
</evidence>
<dbReference type="GO" id="GO:0020037">
    <property type="term" value="F:heme binding"/>
    <property type="evidence" value="ECO:0007669"/>
    <property type="project" value="InterPro"/>
</dbReference>
<dbReference type="InterPro" id="IPR013036">
    <property type="entry name" value="DUF1587"/>
</dbReference>
<name>A0A517P6L2_9PLAN</name>
<keyword evidence="7" id="KW-1185">Reference proteome</keyword>
<dbReference type="Pfam" id="PF07627">
    <property type="entry name" value="PSCyt3"/>
    <property type="match status" value="1"/>
</dbReference>
<dbReference type="Pfam" id="PF07624">
    <property type="entry name" value="PSD2"/>
    <property type="match status" value="1"/>
</dbReference>
<dbReference type="PROSITE" id="PS51007">
    <property type="entry name" value="CYTC"/>
    <property type="match status" value="1"/>
</dbReference>
<dbReference type="GO" id="GO:0009055">
    <property type="term" value="F:electron transfer activity"/>
    <property type="evidence" value="ECO:0007669"/>
    <property type="project" value="InterPro"/>
</dbReference>
<dbReference type="InterPro" id="IPR011429">
    <property type="entry name" value="Cyt_c_Planctomycete-type"/>
</dbReference>
<reference evidence="6 7" key="1">
    <citation type="submission" date="2019-02" db="EMBL/GenBank/DDBJ databases">
        <title>Deep-cultivation of Planctomycetes and their phenomic and genomic characterization uncovers novel biology.</title>
        <authorList>
            <person name="Wiegand S."/>
            <person name="Jogler M."/>
            <person name="Boedeker C."/>
            <person name="Pinto D."/>
            <person name="Vollmers J."/>
            <person name="Rivas-Marin E."/>
            <person name="Kohn T."/>
            <person name="Peeters S.H."/>
            <person name="Heuer A."/>
            <person name="Rast P."/>
            <person name="Oberbeckmann S."/>
            <person name="Bunk B."/>
            <person name="Jeske O."/>
            <person name="Meyerdierks A."/>
            <person name="Storesund J.E."/>
            <person name="Kallscheuer N."/>
            <person name="Luecker S."/>
            <person name="Lage O.M."/>
            <person name="Pohl T."/>
            <person name="Merkel B.J."/>
            <person name="Hornburger P."/>
            <person name="Mueller R.-W."/>
            <person name="Bruemmer F."/>
            <person name="Labrenz M."/>
            <person name="Spormann A.M."/>
            <person name="Op den Camp H."/>
            <person name="Overmann J."/>
            <person name="Amann R."/>
            <person name="Jetten M.S.M."/>
            <person name="Mascher T."/>
            <person name="Medema M.H."/>
            <person name="Devos D.P."/>
            <person name="Kaster A.-K."/>
            <person name="Ovreas L."/>
            <person name="Rohde M."/>
            <person name="Galperin M.Y."/>
            <person name="Jogler C."/>
        </authorList>
    </citation>
    <scope>NUCLEOTIDE SEQUENCE [LARGE SCALE GENOMIC DNA]</scope>
    <source>
        <strain evidence="6 7">CA12</strain>
    </source>
</reference>
<dbReference type="InterPro" id="IPR013042">
    <property type="entry name" value="DUF1592"/>
</dbReference>
<dbReference type="Pfam" id="PF07631">
    <property type="entry name" value="PSD4"/>
    <property type="match status" value="1"/>
</dbReference>
<keyword evidence="1 3" id="KW-0479">Metal-binding</keyword>
<dbReference type="InterPro" id="IPR013039">
    <property type="entry name" value="DUF1588"/>
</dbReference>
<dbReference type="OrthoDB" id="175242at2"/>
<dbReference type="InterPro" id="IPR009056">
    <property type="entry name" value="Cyt_c-like_dom"/>
</dbReference>
<evidence type="ECO:0000256" key="3">
    <source>
        <dbReference type="PROSITE-ProRule" id="PRU00433"/>
    </source>
</evidence>
<dbReference type="AlphaFoldDB" id="A0A517P6L2"/>
<feature type="chain" id="PRO_5021877593" description="Cytochrome c domain-containing protein" evidence="4">
    <location>
        <begin position="40"/>
        <end position="887"/>
    </location>
</feature>
<dbReference type="InterPro" id="IPR013043">
    <property type="entry name" value="DUF1595"/>
</dbReference>
<gene>
    <name evidence="6" type="ORF">CA12_10950</name>
</gene>
<dbReference type="Pfam" id="PF07635">
    <property type="entry name" value="PSCyt1"/>
    <property type="match status" value="1"/>
</dbReference>
<dbReference type="GO" id="GO:0046872">
    <property type="term" value="F:metal ion binding"/>
    <property type="evidence" value="ECO:0007669"/>
    <property type="project" value="UniProtKB-KW"/>
</dbReference>
<evidence type="ECO:0000313" key="7">
    <source>
        <dbReference type="Proteomes" id="UP000318741"/>
    </source>
</evidence>
<protein>
    <recommendedName>
        <fullName evidence="5">Cytochrome c domain-containing protein</fullName>
    </recommendedName>
</protein>